<proteinExistence type="predicted"/>
<evidence type="ECO:0000259" key="2">
    <source>
        <dbReference type="Pfam" id="PF20233"/>
    </source>
</evidence>
<feature type="compositionally biased region" description="Low complexity" evidence="1">
    <location>
        <begin position="7"/>
        <end position="20"/>
    </location>
</feature>
<feature type="compositionally biased region" description="Polar residues" evidence="1">
    <location>
        <begin position="48"/>
        <end position="60"/>
    </location>
</feature>
<keyword evidence="4" id="KW-1185">Reference proteome</keyword>
<dbReference type="EMBL" id="JAFJYH010000076">
    <property type="protein sequence ID" value="KAG4420843.1"/>
    <property type="molecule type" value="Genomic_DNA"/>
</dbReference>
<feature type="region of interest" description="Disordered" evidence="1">
    <location>
        <begin position="45"/>
        <end position="68"/>
    </location>
</feature>
<accession>A0A8H7TL29</accession>
<feature type="compositionally biased region" description="Low complexity" evidence="1">
    <location>
        <begin position="100"/>
        <end position="110"/>
    </location>
</feature>
<feature type="region of interest" description="Disordered" evidence="1">
    <location>
        <begin position="1"/>
        <end position="20"/>
    </location>
</feature>
<dbReference type="OrthoDB" id="3559580at2759"/>
<feature type="compositionally biased region" description="Basic residues" evidence="1">
    <location>
        <begin position="429"/>
        <end position="449"/>
    </location>
</feature>
<dbReference type="Pfam" id="PF20233">
    <property type="entry name" value="DUF6590"/>
    <property type="match status" value="1"/>
</dbReference>
<sequence>MASYNASSSSPDNSSPWSDWSWDSRGFWVSSRYGPSGSLEYSYKYSETPAQTSKQDQATPRTPDADYIKQPESLDFSYQGVDGISYATQGGQVQARYTPSSSGPISSQSSTNYHPTISSYGKSDGSYTTSSIPVSNQVWTASGDSNPTSQHGQTYGAADVADRLTSLNINTAISFQQPSYAPGLSGNYQPHAGKNTNKAASSTGGELDESKIPYRKLFELSADLLTGYKVVDPKNQKKFWQVGRVFMVLWTEPAGIQCTGRDKAAQYGSQLSTTYLNGTAYTEIRRFVVIGEGYGNSICSPIHTYSGQATLKNNLPDAKQHAIIHTSKRAPEENSYELDDGTIVKENLPKEPIRVISEQAGEEGDLGALSRVNYAKIYTVEHYVRVLNIGKVHPNSMASLEQNCMFNRPAAEPPQPPRGQSSSSSKRDNGKKKSSTKSGSGKKHSKNDD</sequence>
<dbReference type="PANTHER" id="PTHR35391">
    <property type="entry name" value="C2H2-TYPE DOMAIN-CONTAINING PROTEIN-RELATED"/>
    <property type="match status" value="1"/>
</dbReference>
<comment type="caution">
    <text evidence="3">The sequence shown here is derived from an EMBL/GenBank/DDBJ whole genome shotgun (WGS) entry which is preliminary data.</text>
</comment>
<dbReference type="PANTHER" id="PTHR35391:SF5">
    <property type="entry name" value="DUF6590 DOMAIN-CONTAINING PROTEIN"/>
    <property type="match status" value="1"/>
</dbReference>
<dbReference type="Proteomes" id="UP000664132">
    <property type="component" value="Unassembled WGS sequence"/>
</dbReference>
<protein>
    <recommendedName>
        <fullName evidence="2">DUF6590 domain-containing protein</fullName>
    </recommendedName>
</protein>
<reference evidence="3" key="1">
    <citation type="submission" date="2021-02" db="EMBL/GenBank/DDBJ databases">
        <title>Genome sequence Cadophora malorum strain M34.</title>
        <authorList>
            <person name="Stefanovic E."/>
            <person name="Vu D."/>
            <person name="Scully C."/>
            <person name="Dijksterhuis J."/>
            <person name="Roader J."/>
            <person name="Houbraken J."/>
        </authorList>
    </citation>
    <scope>NUCLEOTIDE SEQUENCE</scope>
    <source>
        <strain evidence="3">M34</strain>
    </source>
</reference>
<feature type="region of interest" description="Disordered" evidence="1">
    <location>
        <begin position="184"/>
        <end position="207"/>
    </location>
</feature>
<feature type="compositionally biased region" description="Polar residues" evidence="1">
    <location>
        <begin position="194"/>
        <end position="204"/>
    </location>
</feature>
<gene>
    <name evidence="3" type="ORF">IFR04_006025</name>
</gene>
<feature type="region of interest" description="Disordered" evidence="1">
    <location>
        <begin position="407"/>
        <end position="449"/>
    </location>
</feature>
<evidence type="ECO:0000313" key="3">
    <source>
        <dbReference type="EMBL" id="KAG4420843.1"/>
    </source>
</evidence>
<name>A0A8H7TL29_9HELO</name>
<feature type="domain" description="DUF6590" evidence="2">
    <location>
        <begin position="237"/>
        <end position="401"/>
    </location>
</feature>
<dbReference type="InterPro" id="IPR046497">
    <property type="entry name" value="DUF6590"/>
</dbReference>
<evidence type="ECO:0000313" key="4">
    <source>
        <dbReference type="Proteomes" id="UP000664132"/>
    </source>
</evidence>
<dbReference type="AlphaFoldDB" id="A0A8H7TL29"/>
<organism evidence="3 4">
    <name type="scientific">Cadophora malorum</name>
    <dbReference type="NCBI Taxonomy" id="108018"/>
    <lineage>
        <taxon>Eukaryota</taxon>
        <taxon>Fungi</taxon>
        <taxon>Dikarya</taxon>
        <taxon>Ascomycota</taxon>
        <taxon>Pezizomycotina</taxon>
        <taxon>Leotiomycetes</taxon>
        <taxon>Helotiales</taxon>
        <taxon>Ploettnerulaceae</taxon>
        <taxon>Cadophora</taxon>
    </lineage>
</organism>
<feature type="region of interest" description="Disordered" evidence="1">
    <location>
        <begin position="94"/>
        <end position="114"/>
    </location>
</feature>
<evidence type="ECO:0000256" key="1">
    <source>
        <dbReference type="SAM" id="MobiDB-lite"/>
    </source>
</evidence>